<dbReference type="GeneID" id="57165970"/>
<evidence type="ECO:0000313" key="2">
    <source>
        <dbReference type="EMBL" id="OHU30900.1"/>
    </source>
</evidence>
<dbReference type="InterPro" id="IPR018681">
    <property type="entry name" value="DUF2165_transmembrane"/>
</dbReference>
<dbReference type="EMBL" id="MLIK01000004">
    <property type="protein sequence ID" value="OHU30900.1"/>
    <property type="molecule type" value="Genomic_DNA"/>
</dbReference>
<evidence type="ECO:0008006" key="4">
    <source>
        <dbReference type="Google" id="ProtNLM"/>
    </source>
</evidence>
<sequence>MVCTVLVGLMALYMLVVAFGNITDFHTNEAFVRHVLAMDTTNFGQPAGQGLDVDIMWRAVRSPAAQTVTYCLIIVWEALAGVVLLVSVWQWLWGRTSQARAVSTAGLLMVIVQFFGGFIVIGGEWFQMWRSTQWTGTEVAFRCSVLALFTLMFVRFGRFSPDDQTEDSTPCRTS</sequence>
<protein>
    <recommendedName>
        <fullName evidence="4">DUF2165 domain-containing protein</fullName>
    </recommendedName>
</protein>
<keyword evidence="1" id="KW-1133">Transmembrane helix</keyword>
<dbReference type="OrthoDB" id="7618855at2"/>
<feature type="transmembrane region" description="Helical" evidence="1">
    <location>
        <begin position="67"/>
        <end position="93"/>
    </location>
</feature>
<proteinExistence type="predicted"/>
<reference evidence="2 3" key="1">
    <citation type="submission" date="2016-10" db="EMBL/GenBank/DDBJ databases">
        <title>Evaluation of Human, Veterinary and Environmental Mycobacterium chelonae Isolates by Core Genome Phylogenomic Analysis, Targeted Gene Comparison, and Anti-microbial Susceptibility Patterns: A Tale of Mistaken Identities.</title>
        <authorList>
            <person name="Fogelson S.B."/>
            <person name="Camus A.C."/>
            <person name="Lorenz W."/>
            <person name="Vasireddy R."/>
            <person name="Vasireddy S."/>
            <person name="Smith T."/>
            <person name="Brown-Elliott B.A."/>
            <person name="Wallace R.J.Jr."/>
            <person name="Hasan N.A."/>
            <person name="Reischl U."/>
            <person name="Sanchez S."/>
        </authorList>
    </citation>
    <scope>NUCLEOTIDE SEQUENCE [LARGE SCALE GENOMIC DNA]</scope>
    <source>
        <strain evidence="2 3">1559</strain>
    </source>
</reference>
<dbReference type="Pfam" id="PF09933">
    <property type="entry name" value="DUF2165"/>
    <property type="match status" value="1"/>
</dbReference>
<accession>A0A1S1LEP3</accession>
<organism evidence="2 3">
    <name type="scientific">Mycobacteroides franklinii</name>
    <dbReference type="NCBI Taxonomy" id="948102"/>
    <lineage>
        <taxon>Bacteria</taxon>
        <taxon>Bacillati</taxon>
        <taxon>Actinomycetota</taxon>
        <taxon>Actinomycetes</taxon>
        <taxon>Mycobacteriales</taxon>
        <taxon>Mycobacteriaceae</taxon>
        <taxon>Mycobacteroides</taxon>
    </lineage>
</organism>
<name>A0A1S1LEP3_9MYCO</name>
<dbReference type="AlphaFoldDB" id="A0A1S1LEP3"/>
<evidence type="ECO:0000313" key="3">
    <source>
        <dbReference type="Proteomes" id="UP000179616"/>
    </source>
</evidence>
<dbReference type="STRING" id="948102.BKG76_04090"/>
<gene>
    <name evidence="2" type="ORF">BKG76_04090</name>
</gene>
<feature type="transmembrane region" description="Helical" evidence="1">
    <location>
        <begin position="105"/>
        <end position="127"/>
    </location>
</feature>
<dbReference type="Proteomes" id="UP000179616">
    <property type="component" value="Unassembled WGS sequence"/>
</dbReference>
<feature type="transmembrane region" description="Helical" evidence="1">
    <location>
        <begin position="139"/>
        <end position="156"/>
    </location>
</feature>
<keyword evidence="1" id="KW-0812">Transmembrane</keyword>
<dbReference type="RefSeq" id="WP_070936197.1">
    <property type="nucleotide sequence ID" value="NZ_MLIK01000004.1"/>
</dbReference>
<comment type="caution">
    <text evidence="2">The sequence shown here is derived from an EMBL/GenBank/DDBJ whole genome shotgun (WGS) entry which is preliminary data.</text>
</comment>
<evidence type="ECO:0000256" key="1">
    <source>
        <dbReference type="SAM" id="Phobius"/>
    </source>
</evidence>
<keyword evidence="1" id="KW-0472">Membrane</keyword>